<proteinExistence type="predicted"/>
<gene>
    <name evidence="2" type="ORF">CEP52_014758</name>
</gene>
<comment type="caution">
    <text evidence="2">The sequence shown here is derived from an EMBL/GenBank/DDBJ whole genome shotgun (WGS) entry which is preliminary data.</text>
</comment>
<accession>A0A428SJD4</accession>
<protein>
    <submittedName>
        <fullName evidence="2">Uncharacterized protein</fullName>
    </submittedName>
</protein>
<evidence type="ECO:0000256" key="1">
    <source>
        <dbReference type="SAM" id="MobiDB-lite"/>
    </source>
</evidence>
<evidence type="ECO:0000313" key="2">
    <source>
        <dbReference type="EMBL" id="RSL89859.1"/>
    </source>
</evidence>
<reference evidence="2 3" key="1">
    <citation type="submission" date="2017-06" db="EMBL/GenBank/DDBJ databases">
        <title>Comparative genomic analysis of Ambrosia Fusariam Clade fungi.</title>
        <authorList>
            <person name="Stajich J.E."/>
            <person name="Carrillo J."/>
            <person name="Kijimoto T."/>
            <person name="Eskalen A."/>
            <person name="O'Donnell K."/>
            <person name="Kasson M."/>
        </authorList>
    </citation>
    <scope>NUCLEOTIDE SEQUENCE [LARGE SCALE GENOMIC DNA]</scope>
    <source>
        <strain evidence="2 3">NRRL62579</strain>
    </source>
</reference>
<feature type="compositionally biased region" description="Basic and acidic residues" evidence="1">
    <location>
        <begin position="1"/>
        <end position="12"/>
    </location>
</feature>
<evidence type="ECO:0000313" key="3">
    <source>
        <dbReference type="Proteomes" id="UP000287144"/>
    </source>
</evidence>
<sequence length="68" mass="7155">MPDTSDNSKHEPQQGGNTSDKAPPGGGSSENDQSSHKDNVPVDMKQGGEPTVFGEQGEDGEREINTSQ</sequence>
<feature type="region of interest" description="Disordered" evidence="1">
    <location>
        <begin position="1"/>
        <end position="68"/>
    </location>
</feature>
<dbReference type="EMBL" id="NKCK01000239">
    <property type="protein sequence ID" value="RSL89859.1"/>
    <property type="molecule type" value="Genomic_DNA"/>
</dbReference>
<organism evidence="2 3">
    <name type="scientific">Fusarium oligoseptatum</name>
    <dbReference type="NCBI Taxonomy" id="2604345"/>
    <lineage>
        <taxon>Eukaryota</taxon>
        <taxon>Fungi</taxon>
        <taxon>Dikarya</taxon>
        <taxon>Ascomycota</taxon>
        <taxon>Pezizomycotina</taxon>
        <taxon>Sordariomycetes</taxon>
        <taxon>Hypocreomycetidae</taxon>
        <taxon>Hypocreales</taxon>
        <taxon>Nectriaceae</taxon>
        <taxon>Fusarium</taxon>
        <taxon>Fusarium solani species complex</taxon>
    </lineage>
</organism>
<dbReference type="AlphaFoldDB" id="A0A428SJD4"/>
<keyword evidence="3" id="KW-1185">Reference proteome</keyword>
<name>A0A428SJD4_9HYPO</name>
<dbReference type="Proteomes" id="UP000287144">
    <property type="component" value="Unassembled WGS sequence"/>
</dbReference>